<dbReference type="Gene3D" id="3.30.200.20">
    <property type="entry name" value="Phosphorylase Kinase, domain 1"/>
    <property type="match status" value="1"/>
</dbReference>
<feature type="region of interest" description="Disordered" evidence="8">
    <location>
        <begin position="626"/>
        <end position="664"/>
    </location>
</feature>
<feature type="domain" description="Protein kinase" evidence="10">
    <location>
        <begin position="679"/>
        <end position="976"/>
    </location>
</feature>
<dbReference type="PROSITE" id="PS50011">
    <property type="entry name" value="PROTEIN_KINASE_DOM"/>
    <property type="match status" value="1"/>
</dbReference>
<organism evidence="11 12">
    <name type="scientific">Friedmanniella luteola</name>
    <dbReference type="NCBI Taxonomy" id="546871"/>
    <lineage>
        <taxon>Bacteria</taxon>
        <taxon>Bacillati</taxon>
        <taxon>Actinomycetota</taxon>
        <taxon>Actinomycetes</taxon>
        <taxon>Propionibacteriales</taxon>
        <taxon>Nocardioidaceae</taxon>
        <taxon>Friedmanniella</taxon>
    </lineage>
</organism>
<feature type="region of interest" description="Disordered" evidence="8">
    <location>
        <begin position="580"/>
        <end position="613"/>
    </location>
</feature>
<feature type="region of interest" description="Disordered" evidence="8">
    <location>
        <begin position="1067"/>
        <end position="1091"/>
    </location>
</feature>
<evidence type="ECO:0000256" key="3">
    <source>
        <dbReference type="ARBA" id="ARBA00022692"/>
    </source>
</evidence>
<feature type="transmembrane region" description="Helical" evidence="9">
    <location>
        <begin position="158"/>
        <end position="181"/>
    </location>
</feature>
<feature type="transmembrane region" description="Helical" evidence="9">
    <location>
        <begin position="355"/>
        <end position="381"/>
    </location>
</feature>
<dbReference type="RefSeq" id="WP_091416199.1">
    <property type="nucleotide sequence ID" value="NZ_LT629749.1"/>
</dbReference>
<evidence type="ECO:0000256" key="7">
    <source>
        <dbReference type="ARBA" id="ARBA00023136"/>
    </source>
</evidence>
<dbReference type="OrthoDB" id="9786339at2"/>
<keyword evidence="3 9" id="KW-0812">Transmembrane</keyword>
<reference evidence="11 12" key="1">
    <citation type="submission" date="2016-10" db="EMBL/GenBank/DDBJ databases">
        <authorList>
            <person name="de Groot N.N."/>
        </authorList>
    </citation>
    <scope>NUCLEOTIDE SEQUENCE [LARGE SCALE GENOMIC DNA]</scope>
    <source>
        <strain evidence="11 12">DSM 21741</strain>
    </source>
</reference>
<dbReference type="SUPFAM" id="SSF56112">
    <property type="entry name" value="Protein kinase-like (PK-like)"/>
    <property type="match status" value="1"/>
</dbReference>
<evidence type="ECO:0000256" key="5">
    <source>
        <dbReference type="ARBA" id="ARBA00022984"/>
    </source>
</evidence>
<feature type="region of interest" description="Disordered" evidence="8">
    <location>
        <begin position="1"/>
        <end position="24"/>
    </location>
</feature>
<dbReference type="CDD" id="cd13973">
    <property type="entry name" value="PK_MviN-like"/>
    <property type="match status" value="1"/>
</dbReference>
<evidence type="ECO:0000313" key="12">
    <source>
        <dbReference type="Proteomes" id="UP000199092"/>
    </source>
</evidence>
<feature type="region of interest" description="Disordered" evidence="8">
    <location>
        <begin position="947"/>
        <end position="983"/>
    </location>
</feature>
<dbReference type="GO" id="GO:0008360">
    <property type="term" value="P:regulation of cell shape"/>
    <property type="evidence" value="ECO:0007669"/>
    <property type="project" value="UniProtKB-KW"/>
</dbReference>
<feature type="transmembrane region" description="Helical" evidence="9">
    <location>
        <begin position="193"/>
        <end position="213"/>
    </location>
</feature>
<dbReference type="STRING" id="546871.SAMN04488543_4357"/>
<feature type="compositionally biased region" description="Low complexity" evidence="8">
    <location>
        <begin position="1"/>
        <end position="10"/>
    </location>
</feature>
<dbReference type="PANTHER" id="PTHR47019">
    <property type="entry name" value="LIPID II FLIPPASE MURJ"/>
    <property type="match status" value="1"/>
</dbReference>
<evidence type="ECO:0000256" key="1">
    <source>
        <dbReference type="ARBA" id="ARBA00004651"/>
    </source>
</evidence>
<dbReference type="PRINTS" id="PR01806">
    <property type="entry name" value="VIRFACTRMVIN"/>
</dbReference>
<dbReference type="InterPro" id="IPR011009">
    <property type="entry name" value="Kinase-like_dom_sf"/>
</dbReference>
<keyword evidence="12" id="KW-1185">Reference proteome</keyword>
<sequence length="1242" mass="129136">MTDTSTSPTSTPTPAPPDRGGAGRTSALVSASALMAAGTLLSRLLGFGRLMLLVYLFGNATRQADMFTVANTVPNSMYILLAGGVLNTVLVPQIVRAIRGDADGGEAYTNRIMTAGLLGLGLITVLLTLAVPAVIWLYSADSWRAPGLAAQYDSMVVLGYYCMPQVFFYGVHVLAGQVLNARDRFGPMMWAPIANNVVSIGVLGLFLGVFGRGDTSAPFTSGEELLLGLGSTLGIAVQAAVLVPFLRRAGYRFAPRVDFRGVGLGKTLRLAKWTLGFVIVTQLALVVVSRLATGATAGGAGGGITAYYNAYAVWILPHSLVTVSLATAMLPAASRMAAAADLDGVAAETVRAVRLALTVLLPASVAFGVLGVPLAQLAFGFGRGAGDAAAPGWALMTLALGLVPFTIQYLCLRAFYALEDTRTPFFLQIVISAANVVLGLAAVSLVRSPGLVAAALGLAYSLSYLVGVLLSLTRLRRRLPALDLFSLVRHCVRLLLAVAPAAVLAVLLTWWLGRDVDSQPGRALVLAAAGVPAVVVFLVAARLLGIAEVNALVTTLRGRRGGPGPDAAPEEAAHDLATAGDSDTLLRPPSPTIEPPPTAGPASQLRPGTSENADSMAHTAVVRRHPGGEADLGDASTQLHPTHQHATDQQDGAGAGPHWSTTTTKAATLPAGTVLGTRYRLEELLAGSGPAITWRAFDQVLSRSVLVHLLAPGDPAEAQLMAAARRASVATDSRFLRVLDAVPGGSAAGPGGDPELGSYIVCEYATGQSLEVILSQGPLSGLEAGWVVREVADALSGVHSLGLHHRRISPETVIVTPTGNVKIVGLLIEAALRPAATEPLHGPEEPELVDVTDLGRLLYAALVCRWPGGPAYGLPDAPTTGRRWLTPRQVRAGVSPALDDVCDQVLGDPPRHRAAPVTDANALVNALTKVLGAADASGDLERRLRQPIPRVGAHRPSPSAPVSTLLDQPTEPTPVVHDDGPDLSRAAAADAAPLRVTRSVPAAPAPASASASTTVIRTPVPDRPPAPPRKPPRQPRRWIALLVGLVVLLSGVGLVAGLVLSDQLGATPEPGPSATPARQPAPTPTSAVLPVRTARDFDPQGADDQRENPGEVRLAYDGDPSTRWRTVAYIGNPELGGIKRGVGLVLDLGSAQPVASVKVTLSGDGTDLDLRVPRTDPAGTTRPPLGSDAQWDAVAEQEGAKRTATLTPARPVTTRFVLVYLTSLPREGGRYRGGISEVEVRR</sequence>
<dbReference type="GO" id="GO:0009252">
    <property type="term" value="P:peptidoglycan biosynthetic process"/>
    <property type="evidence" value="ECO:0007669"/>
    <property type="project" value="UniProtKB-KW"/>
</dbReference>
<dbReference type="GO" id="GO:0034204">
    <property type="term" value="P:lipid translocation"/>
    <property type="evidence" value="ECO:0007669"/>
    <property type="project" value="TreeGrafter"/>
</dbReference>
<feature type="transmembrane region" description="Helical" evidence="9">
    <location>
        <begin position="270"/>
        <end position="291"/>
    </location>
</feature>
<evidence type="ECO:0000256" key="9">
    <source>
        <dbReference type="SAM" id="Phobius"/>
    </source>
</evidence>
<evidence type="ECO:0000256" key="6">
    <source>
        <dbReference type="ARBA" id="ARBA00022989"/>
    </source>
</evidence>
<gene>
    <name evidence="11" type="ORF">SAMN04488543_4357</name>
</gene>
<feature type="transmembrane region" description="Helical" evidence="9">
    <location>
        <begin position="33"/>
        <end position="57"/>
    </location>
</feature>
<dbReference type="InterPro" id="IPR051050">
    <property type="entry name" value="Lipid_II_flippase_MurJ/MviN"/>
</dbReference>
<evidence type="ECO:0000259" key="10">
    <source>
        <dbReference type="PROSITE" id="PS50011"/>
    </source>
</evidence>
<feature type="transmembrane region" description="Helical" evidence="9">
    <location>
        <begin position="393"/>
        <end position="412"/>
    </location>
</feature>
<feature type="transmembrane region" description="Helical" evidence="9">
    <location>
        <begin position="424"/>
        <end position="445"/>
    </location>
</feature>
<comment type="subcellular location">
    <subcellularLocation>
        <location evidence="1">Cell membrane</location>
        <topology evidence="1">Multi-pass membrane protein</topology>
    </subcellularLocation>
</comment>
<name>A0A1H2ACF6_9ACTN</name>
<keyword evidence="6 9" id="KW-1133">Transmembrane helix</keyword>
<dbReference type="GO" id="GO:0005524">
    <property type="term" value="F:ATP binding"/>
    <property type="evidence" value="ECO:0007669"/>
    <property type="project" value="InterPro"/>
</dbReference>
<dbReference type="PANTHER" id="PTHR47019:SF1">
    <property type="entry name" value="LIPID II FLIPPASE MURJ"/>
    <property type="match status" value="1"/>
</dbReference>
<dbReference type="GO" id="GO:0004672">
    <property type="term" value="F:protein kinase activity"/>
    <property type="evidence" value="ECO:0007669"/>
    <property type="project" value="InterPro"/>
</dbReference>
<dbReference type="InterPro" id="IPR000719">
    <property type="entry name" value="Prot_kinase_dom"/>
</dbReference>
<feature type="transmembrane region" description="Helical" evidence="9">
    <location>
        <begin position="451"/>
        <end position="473"/>
    </location>
</feature>
<feature type="transmembrane region" description="Helical" evidence="9">
    <location>
        <begin position="494"/>
        <end position="512"/>
    </location>
</feature>
<evidence type="ECO:0000256" key="2">
    <source>
        <dbReference type="ARBA" id="ARBA00022475"/>
    </source>
</evidence>
<dbReference type="NCBIfam" id="TIGR01695">
    <property type="entry name" value="murJ_mviN"/>
    <property type="match status" value="1"/>
</dbReference>
<feature type="compositionally biased region" description="Pro residues" evidence="8">
    <location>
        <begin position="588"/>
        <end position="599"/>
    </location>
</feature>
<dbReference type="GO" id="GO:0005886">
    <property type="term" value="C:plasma membrane"/>
    <property type="evidence" value="ECO:0007669"/>
    <property type="project" value="UniProtKB-SubCell"/>
</dbReference>
<keyword evidence="5" id="KW-0573">Peptidoglycan synthesis</keyword>
<dbReference type="GO" id="GO:0015648">
    <property type="term" value="F:lipid-linked peptidoglycan transporter activity"/>
    <property type="evidence" value="ECO:0007669"/>
    <property type="project" value="TreeGrafter"/>
</dbReference>
<keyword evidence="4" id="KW-0133">Cell shape</keyword>
<dbReference type="AlphaFoldDB" id="A0A1H2ACF6"/>
<dbReference type="Proteomes" id="UP000199092">
    <property type="component" value="Chromosome I"/>
</dbReference>
<feature type="compositionally biased region" description="Low complexity" evidence="8">
    <location>
        <begin position="997"/>
        <end position="1019"/>
    </location>
</feature>
<feature type="transmembrane region" description="Helical" evidence="9">
    <location>
        <begin position="524"/>
        <end position="544"/>
    </location>
</feature>
<feature type="transmembrane region" description="Helical" evidence="9">
    <location>
        <begin position="225"/>
        <end position="246"/>
    </location>
</feature>
<keyword evidence="7 9" id="KW-0472">Membrane</keyword>
<feature type="transmembrane region" description="Helical" evidence="9">
    <location>
        <begin position="311"/>
        <end position="334"/>
    </location>
</feature>
<feature type="region of interest" description="Disordered" evidence="8">
    <location>
        <begin position="997"/>
        <end position="1034"/>
    </location>
</feature>
<evidence type="ECO:0000256" key="8">
    <source>
        <dbReference type="SAM" id="MobiDB-lite"/>
    </source>
</evidence>
<evidence type="ECO:0000256" key="4">
    <source>
        <dbReference type="ARBA" id="ARBA00022960"/>
    </source>
</evidence>
<feature type="compositionally biased region" description="Pro residues" evidence="8">
    <location>
        <begin position="1069"/>
        <end position="1083"/>
    </location>
</feature>
<feature type="transmembrane region" description="Helical" evidence="9">
    <location>
        <begin position="1038"/>
        <end position="1060"/>
    </location>
</feature>
<dbReference type="Gene3D" id="2.60.120.260">
    <property type="entry name" value="Galactose-binding domain-like"/>
    <property type="match status" value="1"/>
</dbReference>
<dbReference type="Pfam" id="PF03023">
    <property type="entry name" value="MurJ"/>
    <property type="match status" value="1"/>
</dbReference>
<dbReference type="InterPro" id="IPR004268">
    <property type="entry name" value="MurJ"/>
</dbReference>
<keyword evidence="2" id="KW-1003">Cell membrane</keyword>
<proteinExistence type="predicted"/>
<protein>
    <submittedName>
        <fullName evidence="11">Putative peptidoglycan lipid II flippase</fullName>
    </submittedName>
</protein>
<dbReference type="CDD" id="cd13123">
    <property type="entry name" value="MATE_MurJ_like"/>
    <property type="match status" value="1"/>
</dbReference>
<dbReference type="Gene3D" id="1.10.510.10">
    <property type="entry name" value="Transferase(Phosphotransferase) domain 1"/>
    <property type="match status" value="1"/>
</dbReference>
<evidence type="ECO:0000313" key="11">
    <source>
        <dbReference type="EMBL" id="SDT43176.1"/>
    </source>
</evidence>
<dbReference type="EMBL" id="LT629749">
    <property type="protein sequence ID" value="SDT43176.1"/>
    <property type="molecule type" value="Genomic_DNA"/>
</dbReference>
<feature type="transmembrane region" description="Helical" evidence="9">
    <location>
        <begin position="116"/>
        <end position="138"/>
    </location>
</feature>
<accession>A0A1H2ACF6</accession>